<sequence>MKKIIPVALFALFITSCGTMSKIKTTDVDNINKTGILAHPIIAEVEIKNTKIAGQYIMKSEQYKLNKEYGKNMAIADAVKKAGCDYLVHPMYEIIIETRNTTINVTGFPGTYKEFRKMVASDSTVIKLSQKSIINNESGTIEIDNTIVTKKKRKF</sequence>
<name>A0A6N9NHZ3_9FLAO</name>
<dbReference type="Proteomes" id="UP000470771">
    <property type="component" value="Unassembled WGS sequence"/>
</dbReference>
<dbReference type="PROSITE" id="PS51257">
    <property type="entry name" value="PROKAR_LIPOPROTEIN"/>
    <property type="match status" value="1"/>
</dbReference>
<reference evidence="2 3" key="1">
    <citation type="submission" date="2019-12" db="EMBL/GenBank/DDBJ databases">
        <authorList>
            <person name="Zhao J."/>
        </authorList>
    </citation>
    <scope>NUCLEOTIDE SEQUENCE [LARGE SCALE GENOMIC DNA]</scope>
    <source>
        <strain evidence="2 3">S-15</strain>
    </source>
</reference>
<feature type="chain" id="PRO_5026869475" description="Lipoprotein" evidence="1">
    <location>
        <begin position="22"/>
        <end position="155"/>
    </location>
</feature>
<feature type="signal peptide" evidence="1">
    <location>
        <begin position="1"/>
        <end position="21"/>
    </location>
</feature>
<evidence type="ECO:0008006" key="4">
    <source>
        <dbReference type="Google" id="ProtNLM"/>
    </source>
</evidence>
<evidence type="ECO:0000313" key="3">
    <source>
        <dbReference type="Proteomes" id="UP000470771"/>
    </source>
</evidence>
<gene>
    <name evidence="2" type="ORF">GQN54_09275</name>
</gene>
<dbReference type="RefSeq" id="WP_160633262.1">
    <property type="nucleotide sequence ID" value="NZ_WWNE01000007.1"/>
</dbReference>
<accession>A0A6N9NHZ3</accession>
<organism evidence="2 3">
    <name type="scientific">Acidiluteibacter ferrifornacis</name>
    <dbReference type="NCBI Taxonomy" id="2692424"/>
    <lineage>
        <taxon>Bacteria</taxon>
        <taxon>Pseudomonadati</taxon>
        <taxon>Bacteroidota</taxon>
        <taxon>Flavobacteriia</taxon>
        <taxon>Flavobacteriales</taxon>
        <taxon>Cryomorphaceae</taxon>
        <taxon>Acidiluteibacter</taxon>
    </lineage>
</organism>
<proteinExistence type="predicted"/>
<evidence type="ECO:0000313" key="2">
    <source>
        <dbReference type="EMBL" id="NBG66306.1"/>
    </source>
</evidence>
<dbReference type="AlphaFoldDB" id="A0A6N9NHZ3"/>
<keyword evidence="1" id="KW-0732">Signal</keyword>
<keyword evidence="3" id="KW-1185">Reference proteome</keyword>
<evidence type="ECO:0000256" key="1">
    <source>
        <dbReference type="SAM" id="SignalP"/>
    </source>
</evidence>
<protein>
    <recommendedName>
        <fullName evidence="4">Lipoprotein</fullName>
    </recommendedName>
</protein>
<comment type="caution">
    <text evidence="2">The sequence shown here is derived from an EMBL/GenBank/DDBJ whole genome shotgun (WGS) entry which is preliminary data.</text>
</comment>
<dbReference type="EMBL" id="WWNE01000007">
    <property type="protein sequence ID" value="NBG66306.1"/>
    <property type="molecule type" value="Genomic_DNA"/>
</dbReference>